<dbReference type="InterPro" id="IPR006119">
    <property type="entry name" value="Resolv_N"/>
</dbReference>
<organism evidence="6 7">
    <name type="scientific">Flavobacterium granuli</name>
    <dbReference type="NCBI Taxonomy" id="280093"/>
    <lineage>
        <taxon>Bacteria</taxon>
        <taxon>Pseudomonadati</taxon>
        <taxon>Bacteroidota</taxon>
        <taxon>Flavobacteriia</taxon>
        <taxon>Flavobacteriales</taxon>
        <taxon>Flavobacteriaceae</taxon>
        <taxon>Flavobacterium</taxon>
    </lineage>
</organism>
<reference evidence="6 7" key="1">
    <citation type="submission" date="2023-07" db="EMBL/GenBank/DDBJ databases">
        <title>Sorghum-associated microbial communities from plants grown in Nebraska, USA.</title>
        <authorList>
            <person name="Schachtman D."/>
        </authorList>
    </citation>
    <scope>NUCLEOTIDE SEQUENCE [LARGE SCALE GENOMIC DNA]</scope>
    <source>
        <strain evidence="6 7">BE124</strain>
    </source>
</reference>
<accession>A0ABU1S1B6</accession>
<dbReference type="CDD" id="cd03768">
    <property type="entry name" value="SR_ResInv"/>
    <property type="match status" value="1"/>
</dbReference>
<proteinExistence type="predicted"/>
<dbReference type="PANTHER" id="PTHR30461">
    <property type="entry name" value="DNA-INVERTASE FROM LAMBDOID PROPHAGE"/>
    <property type="match status" value="1"/>
</dbReference>
<gene>
    <name evidence="6" type="ORF">J2W95_001515</name>
</gene>
<dbReference type="Pfam" id="PF00239">
    <property type="entry name" value="Resolvase"/>
    <property type="match status" value="1"/>
</dbReference>
<sequence length="200" mass="22102">MTTNQCTYVRVSSATQSTIRQTINNTDGNMFIDVISGAVAFKDRPESKRLMQQIESGLINYVICESVDRIGRDAYDIQSTLNYFNKMGVTLKVNNLGIESFINGKPNPIFKMITDVLANVSELTRNNIRESQAQGIKIAVAQGKYKGRVKGSTISDKDFLSKYSNVVKELNSGVNSMRKVAKLTDTSLSTVTRVKSILSA</sequence>
<feature type="active site" description="O-(5'-phospho-DNA)-serine intermediate" evidence="4">
    <location>
        <position position="12"/>
    </location>
</feature>
<dbReference type="RefSeq" id="WP_310005556.1">
    <property type="nucleotide sequence ID" value="NZ_JAVDTX010000003.1"/>
</dbReference>
<dbReference type="PROSITE" id="PS51736">
    <property type="entry name" value="RECOMBINASES_3"/>
    <property type="match status" value="1"/>
</dbReference>
<dbReference type="PROSITE" id="PS00397">
    <property type="entry name" value="RECOMBINASES_1"/>
    <property type="match status" value="1"/>
</dbReference>
<dbReference type="PANTHER" id="PTHR30461:SF25">
    <property type="entry name" value="RESOLVASE-RELATED"/>
    <property type="match status" value="1"/>
</dbReference>
<keyword evidence="1" id="KW-0229">DNA integration</keyword>
<dbReference type="SUPFAM" id="SSF53041">
    <property type="entry name" value="Resolvase-like"/>
    <property type="match status" value="1"/>
</dbReference>
<dbReference type="InterPro" id="IPR006118">
    <property type="entry name" value="Recombinase_CS"/>
</dbReference>
<dbReference type="Proteomes" id="UP001261871">
    <property type="component" value="Unassembled WGS sequence"/>
</dbReference>
<comment type="caution">
    <text evidence="6">The sequence shown here is derived from an EMBL/GenBank/DDBJ whole genome shotgun (WGS) entry which is preliminary data.</text>
</comment>
<evidence type="ECO:0000256" key="4">
    <source>
        <dbReference type="PROSITE-ProRule" id="PRU10137"/>
    </source>
</evidence>
<evidence type="ECO:0000256" key="1">
    <source>
        <dbReference type="ARBA" id="ARBA00022908"/>
    </source>
</evidence>
<dbReference type="InterPro" id="IPR036162">
    <property type="entry name" value="Resolvase-like_N_sf"/>
</dbReference>
<feature type="domain" description="Resolvase/invertase-type recombinase catalytic" evidence="5">
    <location>
        <begin position="4"/>
        <end position="143"/>
    </location>
</feature>
<keyword evidence="2" id="KW-0238">DNA-binding</keyword>
<evidence type="ECO:0000256" key="2">
    <source>
        <dbReference type="ARBA" id="ARBA00023125"/>
    </source>
</evidence>
<keyword evidence="7" id="KW-1185">Reference proteome</keyword>
<name>A0ABU1S1B6_9FLAO</name>
<dbReference type="InterPro" id="IPR050639">
    <property type="entry name" value="SSR_resolvase"/>
</dbReference>
<dbReference type="SMART" id="SM00857">
    <property type="entry name" value="Resolvase"/>
    <property type="match status" value="1"/>
</dbReference>
<evidence type="ECO:0000313" key="6">
    <source>
        <dbReference type="EMBL" id="MDR6844816.1"/>
    </source>
</evidence>
<evidence type="ECO:0000259" key="5">
    <source>
        <dbReference type="PROSITE" id="PS51736"/>
    </source>
</evidence>
<dbReference type="EMBL" id="JAVDTX010000003">
    <property type="protein sequence ID" value="MDR6844816.1"/>
    <property type="molecule type" value="Genomic_DNA"/>
</dbReference>
<keyword evidence="3" id="KW-0233">DNA recombination</keyword>
<evidence type="ECO:0000313" key="7">
    <source>
        <dbReference type="Proteomes" id="UP001261871"/>
    </source>
</evidence>
<protein>
    <submittedName>
        <fullName evidence="6">DNA invertase Pin-like site-specific DNA recombinase</fullName>
    </submittedName>
</protein>
<dbReference type="Gene3D" id="3.40.50.1390">
    <property type="entry name" value="Resolvase, N-terminal catalytic domain"/>
    <property type="match status" value="1"/>
</dbReference>
<evidence type="ECO:0000256" key="3">
    <source>
        <dbReference type="ARBA" id="ARBA00023172"/>
    </source>
</evidence>